<dbReference type="PANTHER" id="PTHR43742:SF2">
    <property type="entry name" value="ASSIMILATORY NITRATE REDUCTASE CATALYTIC SUBUNIT"/>
    <property type="match status" value="1"/>
</dbReference>
<protein>
    <submittedName>
        <fullName evidence="6">Molybdopterin-dependent oxidoreductase</fullName>
    </submittedName>
</protein>
<dbReference type="EMBL" id="JBBUTG010000024">
    <property type="protein sequence ID" value="MEK8034073.1"/>
    <property type="molecule type" value="Genomic_DNA"/>
</dbReference>
<name>A0ABU9BVT2_9BURK</name>
<dbReference type="InterPro" id="IPR006657">
    <property type="entry name" value="MoPterin_dinucl-bd_dom"/>
</dbReference>
<keyword evidence="3" id="KW-0408">Iron</keyword>
<evidence type="ECO:0000313" key="7">
    <source>
        <dbReference type="Proteomes" id="UP001371218"/>
    </source>
</evidence>
<comment type="caution">
    <text evidence="6">The sequence shown here is derived from an EMBL/GenBank/DDBJ whole genome shotgun (WGS) entry which is preliminary data.</text>
</comment>
<organism evidence="6 7">
    <name type="scientific">Ideonella lacteola</name>
    <dbReference type="NCBI Taxonomy" id="2984193"/>
    <lineage>
        <taxon>Bacteria</taxon>
        <taxon>Pseudomonadati</taxon>
        <taxon>Pseudomonadota</taxon>
        <taxon>Betaproteobacteria</taxon>
        <taxon>Burkholderiales</taxon>
        <taxon>Sphaerotilaceae</taxon>
        <taxon>Ideonella</taxon>
    </lineage>
</organism>
<dbReference type="SMART" id="SM00926">
    <property type="entry name" value="Molybdop_Fe4S4"/>
    <property type="match status" value="1"/>
</dbReference>
<accession>A0ABU9BVT2</accession>
<evidence type="ECO:0000256" key="3">
    <source>
        <dbReference type="ARBA" id="ARBA00023004"/>
    </source>
</evidence>
<dbReference type="SUPFAM" id="SSF50692">
    <property type="entry name" value="ADC-like"/>
    <property type="match status" value="1"/>
</dbReference>
<evidence type="ECO:0000256" key="1">
    <source>
        <dbReference type="ARBA" id="ARBA00010312"/>
    </source>
</evidence>
<reference evidence="6 7" key="1">
    <citation type="submission" date="2024-04" db="EMBL/GenBank/DDBJ databases">
        <title>Novel species of the genus Ideonella isolated from streams.</title>
        <authorList>
            <person name="Lu H."/>
        </authorList>
    </citation>
    <scope>NUCLEOTIDE SEQUENCE [LARGE SCALE GENOMIC DNA]</scope>
    <source>
        <strain evidence="6 7">DXS29W</strain>
    </source>
</reference>
<dbReference type="InterPro" id="IPR006656">
    <property type="entry name" value="Mopterin_OxRdtase"/>
</dbReference>
<dbReference type="Gene3D" id="3.40.228.10">
    <property type="entry name" value="Dimethylsulfoxide Reductase, domain 2"/>
    <property type="match status" value="1"/>
</dbReference>
<evidence type="ECO:0000313" key="6">
    <source>
        <dbReference type="EMBL" id="MEK8034073.1"/>
    </source>
</evidence>
<evidence type="ECO:0000256" key="4">
    <source>
        <dbReference type="ARBA" id="ARBA00023014"/>
    </source>
</evidence>
<dbReference type="PROSITE" id="PS51669">
    <property type="entry name" value="4FE4S_MOW_BIS_MGD"/>
    <property type="match status" value="1"/>
</dbReference>
<dbReference type="PANTHER" id="PTHR43742">
    <property type="entry name" value="TRIMETHYLAMINE-N-OXIDE REDUCTASE"/>
    <property type="match status" value="1"/>
</dbReference>
<dbReference type="InterPro" id="IPR009010">
    <property type="entry name" value="Asp_de-COase-like_dom_sf"/>
</dbReference>
<dbReference type="Pfam" id="PF04879">
    <property type="entry name" value="Molybdop_Fe4S4"/>
    <property type="match status" value="1"/>
</dbReference>
<keyword evidence="2" id="KW-0479">Metal-binding</keyword>
<proteinExistence type="inferred from homology"/>
<dbReference type="Gene3D" id="2.40.40.20">
    <property type="match status" value="1"/>
</dbReference>
<dbReference type="SUPFAM" id="SSF53706">
    <property type="entry name" value="Formate dehydrogenase/DMSO reductase, domains 1-3"/>
    <property type="match status" value="1"/>
</dbReference>
<comment type="similarity">
    <text evidence="1">Belongs to the prokaryotic molybdopterin-containing oxidoreductase family.</text>
</comment>
<keyword evidence="4" id="KW-0411">Iron-sulfur</keyword>
<keyword evidence="7" id="KW-1185">Reference proteome</keyword>
<sequence length="761" mass="81244">MTAPTPSTSPAAVTGAETRYRICPLCEACCGLDVQVADGRVIAIRGRADDVFSHGYICPKGYALKDLHEDPDRLRQPLVRREGQLQPATWDEAFEEIERRLLPIIEQHGRDAVALSVGNPTAHKLGLLLYFARLARAVGSKNVFSASTLDQMPKQLASGWMYGSWLSVAVPDIERSDFMLIIGANPMASNGSLWTVPDFRGKAKALRARGGRLVVIDPRRTETAAVADAHHPIRPGADVFLLAAMVHTVFAEGLARLGRLAEWTVGVDEVRAAVAEFPPEAVAARCGIPADTIRALARELATTERACVYARIGTCTQEFGTLSSWLVDVLNLITGHLDEPGGAMFPHAAAFAPNTQGAPGVGRGIVTGRHSSRVSGAPEVMGELPITVMAEEIETPGPGQIRALITLACNPVLSAPGGPRLARALDTLDFMVSFDIYLNETSRHADVVLPGMSPLEDEHYDATFPQFSFRNHARYSEPVFPPTPGHPPEWQNLLRLNAIVRGLGARADVLALDDQLLEQDVTRLAGAQAPAVLAALAASGRRGPDRLLDLALRTGPHGDLFGLKPSGLNLDKVKAAPAGIDLGPLAPRVPEMLRTPSGRIELAPAACLQDMARARARLAEPAPELVIIGRREVRSNNSWMHNLPTLAKGPERCTLMIHPDDARRLGLAEGALARIRAAAPPAQRAGDAVEGVTAPVAITTDVMPGVVSLPHGWGHDLPDTRLRVAAERPGANLNAVLDERLRDPLSGNAVLSGVAVTVTPA</sequence>
<dbReference type="Gene3D" id="3.40.50.740">
    <property type="match status" value="1"/>
</dbReference>
<dbReference type="Pfam" id="PF01568">
    <property type="entry name" value="Molydop_binding"/>
    <property type="match status" value="1"/>
</dbReference>
<evidence type="ECO:0000256" key="2">
    <source>
        <dbReference type="ARBA" id="ARBA00022723"/>
    </source>
</evidence>
<dbReference type="Gene3D" id="2.20.25.90">
    <property type="entry name" value="ADC-like domains"/>
    <property type="match status" value="1"/>
</dbReference>
<dbReference type="RefSeq" id="WP_341428499.1">
    <property type="nucleotide sequence ID" value="NZ_JBBUTG010000024.1"/>
</dbReference>
<dbReference type="InterPro" id="IPR006963">
    <property type="entry name" value="Mopterin_OxRdtase_4Fe-4S_dom"/>
</dbReference>
<evidence type="ECO:0000259" key="5">
    <source>
        <dbReference type="PROSITE" id="PS51669"/>
    </source>
</evidence>
<dbReference type="InterPro" id="IPR050612">
    <property type="entry name" value="Prok_Mopterin_Oxidored"/>
</dbReference>
<dbReference type="Proteomes" id="UP001371218">
    <property type="component" value="Unassembled WGS sequence"/>
</dbReference>
<dbReference type="Pfam" id="PF00384">
    <property type="entry name" value="Molybdopterin"/>
    <property type="match status" value="1"/>
</dbReference>
<feature type="domain" description="4Fe-4S Mo/W bis-MGD-type" evidence="5">
    <location>
        <begin position="16"/>
        <end position="72"/>
    </location>
</feature>
<gene>
    <name evidence="6" type="ORF">AACH06_24885</name>
</gene>